<gene>
    <name evidence="2" type="ORF">Xbed_03489</name>
</gene>
<dbReference type="EMBL" id="MUBK01000044">
    <property type="protein sequence ID" value="OTA16348.1"/>
    <property type="molecule type" value="Genomic_DNA"/>
</dbReference>
<dbReference type="Proteomes" id="UP000194204">
    <property type="component" value="Unassembled WGS sequence"/>
</dbReference>
<proteinExistence type="predicted"/>
<organism evidence="2 3">
    <name type="scientific">Xenorhabdus beddingii</name>
    <dbReference type="NCBI Taxonomy" id="40578"/>
    <lineage>
        <taxon>Bacteria</taxon>
        <taxon>Pseudomonadati</taxon>
        <taxon>Pseudomonadota</taxon>
        <taxon>Gammaproteobacteria</taxon>
        <taxon>Enterobacterales</taxon>
        <taxon>Morganellaceae</taxon>
        <taxon>Xenorhabdus</taxon>
    </lineage>
</organism>
<name>A0A1Y2SEE5_9GAMM</name>
<evidence type="ECO:0000256" key="1">
    <source>
        <dbReference type="SAM" id="MobiDB-lite"/>
    </source>
</evidence>
<feature type="region of interest" description="Disordered" evidence="1">
    <location>
        <begin position="1"/>
        <end position="20"/>
    </location>
</feature>
<protein>
    <submittedName>
        <fullName evidence="2">Uncharacterized protein</fullName>
    </submittedName>
</protein>
<dbReference type="AlphaFoldDB" id="A0A1Y2SEE5"/>
<evidence type="ECO:0000313" key="2">
    <source>
        <dbReference type="EMBL" id="OTA16348.1"/>
    </source>
</evidence>
<comment type="caution">
    <text evidence="2">The sequence shown here is derived from an EMBL/GenBank/DDBJ whole genome shotgun (WGS) entry which is preliminary data.</text>
</comment>
<reference evidence="2 3" key="1">
    <citation type="submission" date="2017-01" db="EMBL/GenBank/DDBJ databases">
        <title>Deconstructing symbiosis and pathogenesis requirements using a combined genomic-metabolomic approach.</title>
        <authorList>
            <person name="Tobias N.J."/>
            <person name="Wolff H."/>
            <person name="Djahanschiri B."/>
            <person name="Ebersberger I."/>
            <person name="Bode H.B."/>
        </authorList>
    </citation>
    <scope>NUCLEOTIDE SEQUENCE [LARGE SCALE GENOMIC DNA]</scope>
    <source>
        <strain evidence="2 3">DSM 4764</strain>
    </source>
</reference>
<evidence type="ECO:0000313" key="3">
    <source>
        <dbReference type="Proteomes" id="UP000194204"/>
    </source>
</evidence>
<keyword evidence="3" id="KW-1185">Reference proteome</keyword>
<accession>A0A1Y2SEE5</accession>
<sequence>MQTPAIEQGRPNFPRRGVKSDIGTMGNAIIRANIGKTAIDDKTQHIAVFDHHAFRLTGRT</sequence>